<evidence type="ECO:0000313" key="1">
    <source>
        <dbReference type="EMBL" id="KAJ9483111.1"/>
    </source>
</evidence>
<dbReference type="EMBL" id="LACB01000467">
    <property type="protein sequence ID" value="KAJ9483111.1"/>
    <property type="molecule type" value="Genomic_DNA"/>
</dbReference>
<comment type="caution">
    <text evidence="1">The sequence shown here is derived from an EMBL/GenBank/DDBJ whole genome shotgun (WGS) entry which is preliminary data.</text>
</comment>
<accession>A0AAI9TA45</accession>
<protein>
    <submittedName>
        <fullName evidence="1">Uncharacterized protein</fullName>
    </submittedName>
</protein>
<organism evidence="1 2">
    <name type="scientific">Penicillium thymicola</name>
    <dbReference type="NCBI Taxonomy" id="293382"/>
    <lineage>
        <taxon>Eukaryota</taxon>
        <taxon>Fungi</taxon>
        <taxon>Dikarya</taxon>
        <taxon>Ascomycota</taxon>
        <taxon>Pezizomycotina</taxon>
        <taxon>Eurotiomycetes</taxon>
        <taxon>Eurotiomycetidae</taxon>
        <taxon>Eurotiales</taxon>
        <taxon>Aspergillaceae</taxon>
        <taxon>Penicillium</taxon>
    </lineage>
</organism>
<evidence type="ECO:0000313" key="2">
    <source>
        <dbReference type="Proteomes" id="UP001227192"/>
    </source>
</evidence>
<name>A0AAI9TA45_PENTH</name>
<proteinExistence type="predicted"/>
<sequence length="80" mass="9105">MDPNGSKQPESKWLLICDTNLPVHTKAPCLPRAVSVSFFSPSTFFVAKHPVILSLDFGLPLFKKHQLTLFRKLSFLYIPF</sequence>
<dbReference type="Proteomes" id="UP001227192">
    <property type="component" value="Unassembled WGS sequence"/>
</dbReference>
<reference evidence="1" key="2">
    <citation type="journal article" date="2016" name="Fungal Biol.">
        <title>Ochratoxin A production by Penicillium thymicola.</title>
        <authorList>
            <person name="Nguyen H.D.T."/>
            <person name="McMullin D.R."/>
            <person name="Ponomareva E."/>
            <person name="Riley R."/>
            <person name="Pomraning K.R."/>
            <person name="Baker S.E."/>
            <person name="Seifert K.A."/>
        </authorList>
    </citation>
    <scope>NUCLEOTIDE SEQUENCE</scope>
    <source>
        <strain evidence="1">DAOM 180753</strain>
    </source>
</reference>
<reference evidence="1" key="1">
    <citation type="submission" date="2015-06" db="EMBL/GenBank/DDBJ databases">
        <authorList>
            <person name="Nguyen H."/>
        </authorList>
    </citation>
    <scope>NUCLEOTIDE SEQUENCE</scope>
    <source>
        <strain evidence="1">DAOM 180753</strain>
    </source>
</reference>
<dbReference type="AlphaFoldDB" id="A0AAI9TA45"/>
<keyword evidence="2" id="KW-1185">Reference proteome</keyword>
<gene>
    <name evidence="1" type="ORF">VN97_g10301</name>
</gene>